<protein>
    <submittedName>
        <fullName evidence="1">Uncharacterized protein</fullName>
    </submittedName>
</protein>
<feature type="non-terminal residue" evidence="1">
    <location>
        <position position="1"/>
    </location>
</feature>
<evidence type="ECO:0000313" key="2">
    <source>
        <dbReference type="Proteomes" id="UP000034749"/>
    </source>
</evidence>
<proteinExistence type="predicted"/>
<dbReference type="Proteomes" id="UP000034749">
    <property type="component" value="Unassembled WGS sequence"/>
</dbReference>
<name>A0A0G0TWX6_9BACT</name>
<gene>
    <name evidence="1" type="ORF">UU24_C0011G0001</name>
</gene>
<dbReference type="AlphaFoldDB" id="A0A0G0TWX6"/>
<reference evidence="1 2" key="1">
    <citation type="journal article" date="2015" name="Nature">
        <title>rRNA introns, odd ribosomes, and small enigmatic genomes across a large radiation of phyla.</title>
        <authorList>
            <person name="Brown C.T."/>
            <person name="Hug L.A."/>
            <person name="Thomas B.C."/>
            <person name="Sharon I."/>
            <person name="Castelle C.J."/>
            <person name="Singh A."/>
            <person name="Wilkins M.J."/>
            <person name="Williams K.H."/>
            <person name="Banfield J.F."/>
        </authorList>
    </citation>
    <scope>NUCLEOTIDE SEQUENCE [LARGE SCALE GENOMIC DNA]</scope>
</reference>
<sequence>IHTARKNVDITGIRTMVSGEGKGDDPEMQVKAAKQRWILIDRAMTSLLGDKIKRLSPDSNAYKLVK</sequence>
<comment type="caution">
    <text evidence="1">The sequence shown here is derived from an EMBL/GenBank/DDBJ whole genome shotgun (WGS) entry which is preliminary data.</text>
</comment>
<organism evidence="1 2">
    <name type="scientific">Candidatus Nomurabacteria bacterium GW2011_GWA2_40_9</name>
    <dbReference type="NCBI Taxonomy" id="1618734"/>
    <lineage>
        <taxon>Bacteria</taxon>
        <taxon>Candidatus Nomuraibacteriota</taxon>
    </lineage>
</organism>
<evidence type="ECO:0000313" key="1">
    <source>
        <dbReference type="EMBL" id="KKR79321.1"/>
    </source>
</evidence>
<accession>A0A0G0TWX6</accession>
<dbReference type="EMBL" id="LBZW01000011">
    <property type="protein sequence ID" value="KKR79321.1"/>
    <property type="molecule type" value="Genomic_DNA"/>
</dbReference>